<organism evidence="1 2">
    <name type="scientific">Seleniivibrio woodruffii</name>
    <dbReference type="NCBI Taxonomy" id="1078050"/>
    <lineage>
        <taxon>Bacteria</taxon>
        <taxon>Pseudomonadati</taxon>
        <taxon>Deferribacterota</taxon>
        <taxon>Deferribacteres</taxon>
        <taxon>Deferribacterales</taxon>
        <taxon>Geovibrionaceae</taxon>
        <taxon>Seleniivibrio</taxon>
    </lineage>
</organism>
<dbReference type="Proteomes" id="UP000294614">
    <property type="component" value="Unassembled WGS sequence"/>
</dbReference>
<dbReference type="RefSeq" id="WP_132870926.1">
    <property type="nucleotide sequence ID" value="NZ_SMGG01000003.1"/>
</dbReference>
<dbReference type="EMBL" id="SMGG01000003">
    <property type="protein sequence ID" value="TCK61545.1"/>
    <property type="molecule type" value="Genomic_DNA"/>
</dbReference>
<protein>
    <submittedName>
        <fullName evidence="1">Uncharacterized protein</fullName>
    </submittedName>
</protein>
<proteinExistence type="predicted"/>
<accession>A0A4R1KAT1</accession>
<name>A0A4R1KAT1_9BACT</name>
<comment type="caution">
    <text evidence="1">The sequence shown here is derived from an EMBL/GenBank/DDBJ whole genome shotgun (WGS) entry which is preliminary data.</text>
</comment>
<sequence>MYKNITFRISFADYAAIQSFAESKNMTISEAIRELIRSIGKQKAFEARLMDFMKKIESEINASGDYDTTLLKQIFDEVINVNKGLAIMVNKHNRNEWDDMVKIKKALYLLSTSSPQTAAEMKKLLEN</sequence>
<dbReference type="AlphaFoldDB" id="A0A4R1KAT1"/>
<evidence type="ECO:0000313" key="2">
    <source>
        <dbReference type="Proteomes" id="UP000294614"/>
    </source>
</evidence>
<reference evidence="1 2" key="1">
    <citation type="submission" date="2019-03" db="EMBL/GenBank/DDBJ databases">
        <title>Genomic Encyclopedia of Type Strains, Phase IV (KMG-IV): sequencing the most valuable type-strain genomes for metagenomic binning, comparative biology and taxonomic classification.</title>
        <authorList>
            <person name="Goeker M."/>
        </authorList>
    </citation>
    <scope>NUCLEOTIDE SEQUENCE [LARGE SCALE GENOMIC DNA]</scope>
    <source>
        <strain evidence="1 2">DSM 24984</strain>
    </source>
</reference>
<evidence type="ECO:0000313" key="1">
    <source>
        <dbReference type="EMBL" id="TCK61545.1"/>
    </source>
</evidence>
<keyword evidence="2" id="KW-1185">Reference proteome</keyword>
<dbReference type="OrthoDB" id="9914294at2"/>
<gene>
    <name evidence="1" type="ORF">C8D98_0046</name>
</gene>